<dbReference type="AlphaFoldDB" id="A0A8J2VB05"/>
<accession>A0A8J2VB05</accession>
<evidence type="ECO:0000313" key="1">
    <source>
        <dbReference type="EMBL" id="GGD94167.1"/>
    </source>
</evidence>
<dbReference type="SUPFAM" id="SSF55073">
    <property type="entry name" value="Nucleotide cyclase"/>
    <property type="match status" value="1"/>
</dbReference>
<dbReference type="Gene3D" id="3.30.70.1230">
    <property type="entry name" value="Nucleotide cyclase"/>
    <property type="match status" value="1"/>
</dbReference>
<gene>
    <name evidence="1" type="ORF">GCM10011312_17370</name>
</gene>
<dbReference type="RefSeq" id="WP_188441586.1">
    <property type="nucleotide sequence ID" value="NZ_BMGK01000006.1"/>
</dbReference>
<dbReference type="Proteomes" id="UP000652231">
    <property type="component" value="Unassembled WGS sequence"/>
</dbReference>
<dbReference type="EMBL" id="BMGK01000006">
    <property type="protein sequence ID" value="GGD94167.1"/>
    <property type="molecule type" value="Genomic_DNA"/>
</dbReference>
<proteinExistence type="predicted"/>
<evidence type="ECO:0008006" key="3">
    <source>
        <dbReference type="Google" id="ProtNLM"/>
    </source>
</evidence>
<comment type="caution">
    <text evidence="1">The sequence shown here is derived from an EMBL/GenBank/DDBJ whole genome shotgun (WGS) entry which is preliminary data.</text>
</comment>
<dbReference type="InterPro" id="IPR029787">
    <property type="entry name" value="Nucleotide_cyclase"/>
</dbReference>
<organism evidence="1 2">
    <name type="scientific">Planktosalinus lacus</name>
    <dbReference type="NCBI Taxonomy" id="1526573"/>
    <lineage>
        <taxon>Bacteria</taxon>
        <taxon>Pseudomonadati</taxon>
        <taxon>Bacteroidota</taxon>
        <taxon>Flavobacteriia</taxon>
        <taxon>Flavobacteriales</taxon>
        <taxon>Flavobacteriaceae</taxon>
        <taxon>Planktosalinus</taxon>
    </lineage>
</organism>
<reference evidence="1" key="2">
    <citation type="submission" date="2020-09" db="EMBL/GenBank/DDBJ databases">
        <authorList>
            <person name="Sun Q."/>
            <person name="Zhou Y."/>
        </authorList>
    </citation>
    <scope>NUCLEOTIDE SEQUENCE</scope>
    <source>
        <strain evidence="1">CGMCC 1.12924</strain>
    </source>
</reference>
<protein>
    <recommendedName>
        <fullName evidence="3">SatD family (SatD)</fullName>
    </recommendedName>
</protein>
<keyword evidence="2" id="KW-1185">Reference proteome</keyword>
<name>A0A8J2VB05_9FLAO</name>
<evidence type="ECO:0000313" key="2">
    <source>
        <dbReference type="Proteomes" id="UP000652231"/>
    </source>
</evidence>
<reference evidence="1" key="1">
    <citation type="journal article" date="2014" name="Int. J. Syst. Evol. Microbiol.">
        <title>Complete genome sequence of Corynebacterium casei LMG S-19264T (=DSM 44701T), isolated from a smear-ripened cheese.</title>
        <authorList>
            <consortium name="US DOE Joint Genome Institute (JGI-PGF)"/>
            <person name="Walter F."/>
            <person name="Albersmeier A."/>
            <person name="Kalinowski J."/>
            <person name="Ruckert C."/>
        </authorList>
    </citation>
    <scope>NUCLEOTIDE SEQUENCE</scope>
    <source>
        <strain evidence="1">CGMCC 1.12924</strain>
    </source>
</reference>
<sequence>MVAVLTADLINSTSYEKTFLKEVVNVLKTEFDSISKEQDALFTIFRGDSLQGVVKHPEDALHIALRLKAAVLKVQDPNQKKSNMPVADVRIAIGIGEADYNVKAISESNGEAFHYSGHTLDAMKAENKKLSLKTGNENINSEFKVSLKFLDSLTDKWSIASAEVVYYLLKGMKEQQIADLLKRSQAAINLRKKAAGWEEVQLLLHRFNQVFSK</sequence>